<dbReference type="InterPro" id="IPR001633">
    <property type="entry name" value="EAL_dom"/>
</dbReference>
<keyword evidence="1" id="KW-0472">Membrane</keyword>
<dbReference type="InterPro" id="IPR007890">
    <property type="entry name" value="CHASE2"/>
</dbReference>
<dbReference type="SMART" id="SM00052">
    <property type="entry name" value="EAL"/>
    <property type="match status" value="1"/>
</dbReference>
<dbReference type="InterPro" id="IPR000700">
    <property type="entry name" value="PAS-assoc_C"/>
</dbReference>
<dbReference type="PANTHER" id="PTHR44757:SF2">
    <property type="entry name" value="BIOFILM ARCHITECTURE MAINTENANCE PROTEIN MBAA"/>
    <property type="match status" value="1"/>
</dbReference>
<dbReference type="Pfam" id="PF00990">
    <property type="entry name" value="GGDEF"/>
    <property type="match status" value="1"/>
</dbReference>
<dbReference type="PANTHER" id="PTHR44757">
    <property type="entry name" value="DIGUANYLATE CYCLASE DGCP"/>
    <property type="match status" value="1"/>
</dbReference>
<feature type="transmembrane region" description="Helical" evidence="1">
    <location>
        <begin position="377"/>
        <end position="397"/>
    </location>
</feature>
<name>A0ABU9Z0N8_9RHOO</name>
<organism evidence="5 6">
    <name type="scientific">Uliginosibacterium sediminicola</name>
    <dbReference type="NCBI Taxonomy" id="2024550"/>
    <lineage>
        <taxon>Bacteria</taxon>
        <taxon>Pseudomonadati</taxon>
        <taxon>Pseudomonadota</taxon>
        <taxon>Betaproteobacteria</taxon>
        <taxon>Rhodocyclales</taxon>
        <taxon>Zoogloeaceae</taxon>
        <taxon>Uliginosibacterium</taxon>
    </lineage>
</organism>
<dbReference type="InterPro" id="IPR029787">
    <property type="entry name" value="Nucleotide_cyclase"/>
</dbReference>
<dbReference type="Gene3D" id="3.20.20.450">
    <property type="entry name" value="EAL domain"/>
    <property type="match status" value="1"/>
</dbReference>
<dbReference type="CDD" id="cd01949">
    <property type="entry name" value="GGDEF"/>
    <property type="match status" value="1"/>
</dbReference>
<dbReference type="EMBL" id="JBDIVE010000006">
    <property type="protein sequence ID" value="MEN3069292.1"/>
    <property type="molecule type" value="Genomic_DNA"/>
</dbReference>
<dbReference type="Pfam" id="PF05226">
    <property type="entry name" value="CHASE2"/>
    <property type="match status" value="1"/>
</dbReference>
<keyword evidence="6" id="KW-1185">Reference proteome</keyword>
<protein>
    <submittedName>
        <fullName evidence="5">EAL domain-containing protein</fullName>
    </submittedName>
</protein>
<dbReference type="SUPFAM" id="SSF55073">
    <property type="entry name" value="Nucleotide cyclase"/>
    <property type="match status" value="1"/>
</dbReference>
<dbReference type="SMART" id="SM01080">
    <property type="entry name" value="CHASE2"/>
    <property type="match status" value="1"/>
</dbReference>
<feature type="domain" description="GGDEF" evidence="4">
    <location>
        <begin position="574"/>
        <end position="709"/>
    </location>
</feature>
<comment type="caution">
    <text evidence="5">The sequence shown here is derived from an EMBL/GenBank/DDBJ whole genome shotgun (WGS) entry which is preliminary data.</text>
</comment>
<feature type="transmembrane region" description="Helical" evidence="1">
    <location>
        <begin position="351"/>
        <end position="371"/>
    </location>
</feature>
<dbReference type="PROSITE" id="PS50887">
    <property type="entry name" value="GGDEF"/>
    <property type="match status" value="1"/>
</dbReference>
<dbReference type="InterPro" id="IPR035965">
    <property type="entry name" value="PAS-like_dom_sf"/>
</dbReference>
<keyword evidence="1" id="KW-0812">Transmembrane</keyword>
<dbReference type="InterPro" id="IPR000160">
    <property type="entry name" value="GGDEF_dom"/>
</dbReference>
<dbReference type="SUPFAM" id="SSF55785">
    <property type="entry name" value="PYP-like sensor domain (PAS domain)"/>
    <property type="match status" value="1"/>
</dbReference>
<dbReference type="CDD" id="cd01948">
    <property type="entry name" value="EAL"/>
    <property type="match status" value="1"/>
</dbReference>
<dbReference type="Gene3D" id="3.30.450.20">
    <property type="entry name" value="PAS domain"/>
    <property type="match status" value="1"/>
</dbReference>
<keyword evidence="1" id="KW-1133">Transmembrane helix</keyword>
<dbReference type="RefSeq" id="WP_345920062.1">
    <property type="nucleotide sequence ID" value="NZ_JBDIVE010000006.1"/>
</dbReference>
<feature type="transmembrane region" description="Helical" evidence="1">
    <location>
        <begin position="324"/>
        <end position="344"/>
    </location>
</feature>
<dbReference type="Proteomes" id="UP001410394">
    <property type="component" value="Unassembled WGS sequence"/>
</dbReference>
<reference evidence="5 6" key="1">
    <citation type="journal article" date="2018" name="Int. J. Syst. Evol. Microbiol.">
        <title>Uliginosibacterium sediminicola sp. nov., isolated from freshwater sediment.</title>
        <authorList>
            <person name="Hwang W.M."/>
            <person name="Kim S.M."/>
            <person name="Kang K."/>
            <person name="Ahn T.Y."/>
        </authorList>
    </citation>
    <scope>NUCLEOTIDE SEQUENCE [LARGE SCALE GENOMIC DNA]</scope>
    <source>
        <strain evidence="5 6">M1-21</strain>
    </source>
</reference>
<accession>A0ABU9Z0N8</accession>
<proteinExistence type="predicted"/>
<dbReference type="PROSITE" id="PS50883">
    <property type="entry name" value="EAL"/>
    <property type="match status" value="1"/>
</dbReference>
<evidence type="ECO:0000259" key="2">
    <source>
        <dbReference type="PROSITE" id="PS50113"/>
    </source>
</evidence>
<sequence>MLAILVGLLAIFAWSSRPHLPLLERLDHLLFDAQTQWRGRLQAAAQPGIVLVKIDDRSLQRLGGFSPDRRTLARAIDLLNTAQARLIALDLLLLEPGRADPAADAVLSSAMRASGKLLIPFALLDEAGQPPTSPGKAVLDNAFLRTRGESASALLPMRPQQLLAPPAGFAEAAQALGHVSALRAPDGAPRFDLPGLPFAGEIYPSLAVRIAAIALDQPWSQVELDFGNALKLGSLTVPLDAQSRQWINYYGPSGSFESISFIDLLDGHVDPARLRGRIVLLGSTAIGAGDVFPSPFDTSLPGVERMATVVDNILSGRVLQRPHWASAAELLAMLVLPMLACWLISRWPLRYALSALAILALGLVTGLQALFVHAQLFLAPAFPVLALLLGCLSALVLRGAAEQARRRAALLALQASEERYALALRGANDGMWDWDLLAEQVFFSDRWYTLMGQDKTQPARMSAWTAALDEAGRQAFEHELAEHLAGRSLQLHHVLSFRQGGVDRWLLVRGIATRDANGRALRMAGSLTDISESQRLQQQITHDALHDRLTGLLNRAAFLQRLEQACAIEAGKSDSVAVLIIDIDDFRTLNEREGIAAGDAILIELAQRLAALQGPSSALARLAADRFVLSQHIADVGDESAIGDLLGRVQSCLQAPFQLAAGALTLSASIGWAHLAQDLHSATELLAAAEMALAHAKTRLRGQTHAYDPAELQVENKRRWLKENLDLAIASQQFVLHYQPLVLLADRRLVGFEALIRWPHPDKGMVMPGDFIPYAEESGQILAMGQWILREAARQLVAWDALGFRGEIAVNLSGRQFSEGDLLADARAVLDILGSIDPRRLKLEVTESMAMSNPQVTANALQALSALGFKISIDDFGTGYSSLAYLHRFPFDTLKIDRSFVIRLAAGREAVEIVRTIVGLAKALGKQTLAEGVEEVAQAQLLHELGVEIGQGWLFAKALAADQAEAFLLQNQPA</sequence>
<evidence type="ECO:0000256" key="1">
    <source>
        <dbReference type="SAM" id="Phobius"/>
    </source>
</evidence>
<dbReference type="InterPro" id="IPR052155">
    <property type="entry name" value="Biofilm_reg_signaling"/>
</dbReference>
<dbReference type="SMART" id="SM00267">
    <property type="entry name" value="GGDEF"/>
    <property type="match status" value="1"/>
</dbReference>
<dbReference type="SUPFAM" id="SSF141868">
    <property type="entry name" value="EAL domain-like"/>
    <property type="match status" value="1"/>
</dbReference>
<dbReference type="NCBIfam" id="TIGR00229">
    <property type="entry name" value="sensory_box"/>
    <property type="match status" value="1"/>
</dbReference>
<dbReference type="InterPro" id="IPR043128">
    <property type="entry name" value="Rev_trsase/Diguanyl_cyclase"/>
</dbReference>
<dbReference type="Pfam" id="PF00563">
    <property type="entry name" value="EAL"/>
    <property type="match status" value="1"/>
</dbReference>
<dbReference type="Gene3D" id="3.30.70.270">
    <property type="match status" value="1"/>
</dbReference>
<evidence type="ECO:0000259" key="4">
    <source>
        <dbReference type="PROSITE" id="PS50887"/>
    </source>
</evidence>
<dbReference type="NCBIfam" id="TIGR00254">
    <property type="entry name" value="GGDEF"/>
    <property type="match status" value="1"/>
</dbReference>
<dbReference type="InterPro" id="IPR000014">
    <property type="entry name" value="PAS"/>
</dbReference>
<feature type="domain" description="EAL" evidence="3">
    <location>
        <begin position="718"/>
        <end position="972"/>
    </location>
</feature>
<gene>
    <name evidence="5" type="ORF">ABDB84_12445</name>
</gene>
<dbReference type="PROSITE" id="PS50113">
    <property type="entry name" value="PAC"/>
    <property type="match status" value="1"/>
</dbReference>
<feature type="domain" description="PAC" evidence="2">
    <location>
        <begin position="487"/>
        <end position="542"/>
    </location>
</feature>
<evidence type="ECO:0000313" key="6">
    <source>
        <dbReference type="Proteomes" id="UP001410394"/>
    </source>
</evidence>
<evidence type="ECO:0000259" key="3">
    <source>
        <dbReference type="PROSITE" id="PS50883"/>
    </source>
</evidence>
<dbReference type="InterPro" id="IPR035919">
    <property type="entry name" value="EAL_sf"/>
</dbReference>
<evidence type="ECO:0000313" key="5">
    <source>
        <dbReference type="EMBL" id="MEN3069292.1"/>
    </source>
</evidence>